<accession>A0ACC2EAL4</accession>
<gene>
    <name evidence="1" type="ORF">O6H91_03G108900</name>
</gene>
<dbReference type="EMBL" id="CM055094">
    <property type="protein sequence ID" value="KAJ7563405.1"/>
    <property type="molecule type" value="Genomic_DNA"/>
</dbReference>
<comment type="caution">
    <text evidence="1">The sequence shown here is derived from an EMBL/GenBank/DDBJ whole genome shotgun (WGS) entry which is preliminary data.</text>
</comment>
<reference evidence="2" key="1">
    <citation type="journal article" date="2024" name="Proc. Natl. Acad. Sci. U.S.A.">
        <title>Extraordinary preservation of gene collinearity over three hundred million years revealed in homosporous lycophytes.</title>
        <authorList>
            <person name="Li C."/>
            <person name="Wickell D."/>
            <person name="Kuo L.Y."/>
            <person name="Chen X."/>
            <person name="Nie B."/>
            <person name="Liao X."/>
            <person name="Peng D."/>
            <person name="Ji J."/>
            <person name="Jenkins J."/>
            <person name="Williams M."/>
            <person name="Shu S."/>
            <person name="Plott C."/>
            <person name="Barry K."/>
            <person name="Rajasekar S."/>
            <person name="Grimwood J."/>
            <person name="Han X."/>
            <person name="Sun S."/>
            <person name="Hou Z."/>
            <person name="He W."/>
            <person name="Dai G."/>
            <person name="Sun C."/>
            <person name="Schmutz J."/>
            <person name="Leebens-Mack J.H."/>
            <person name="Li F.W."/>
            <person name="Wang L."/>
        </authorList>
    </citation>
    <scope>NUCLEOTIDE SEQUENCE [LARGE SCALE GENOMIC DNA]</scope>
    <source>
        <strain evidence="2">cv. PW_Plant_1</strain>
    </source>
</reference>
<keyword evidence="2" id="KW-1185">Reference proteome</keyword>
<proteinExistence type="predicted"/>
<protein>
    <submittedName>
        <fullName evidence="1">Uncharacterized protein</fullName>
    </submittedName>
</protein>
<organism evidence="1 2">
    <name type="scientific">Diphasiastrum complanatum</name>
    <name type="common">Issler's clubmoss</name>
    <name type="synonym">Lycopodium complanatum</name>
    <dbReference type="NCBI Taxonomy" id="34168"/>
    <lineage>
        <taxon>Eukaryota</taxon>
        <taxon>Viridiplantae</taxon>
        <taxon>Streptophyta</taxon>
        <taxon>Embryophyta</taxon>
        <taxon>Tracheophyta</taxon>
        <taxon>Lycopodiopsida</taxon>
        <taxon>Lycopodiales</taxon>
        <taxon>Lycopodiaceae</taxon>
        <taxon>Lycopodioideae</taxon>
        <taxon>Diphasiastrum</taxon>
    </lineage>
</organism>
<sequence>MQPTSTSPLRPAPTPWPVAPPTIALPMPAVPLVMAAPPPGTGATAAPAAAGGLGGEAAASPAVMNIPPLMAAQPGGSAASAGQGQVMGSAALEAMGFVAGEVSGMVALPIPRERKKHKCSVCGNITRAKCNFRACKNCCVEARNPCSVHKHFRPKSQNDPSEPVAPNASRLIPQWSAPTSSIPAKTEAYVRPAGGYTSLYQTVPQMFPPPVNFSKVPSAAGVAIPLSGKTSTPAVPITKSNWLETATAKEQQESVRSKNLKAAVQATQKEAASVNAWRFQKLKEHREAELVSEDGAFDRYIQNASLLEEIFSRSDRLPESTTNVDIVDVHCLPENDMMQEKLAVDDGLGFLDAMKARLDANSKRKDSRRQKLKRTITKSLQKVKRGETAADGYLDADGASQFRLSGLHRDIKRIKVQSKKGKDCLERMKAWDSLLQKVDAIKSMGDVCESVETYNTAFGNSILSFFPDMIQVEDFQAASSERNEEKDIASINHVESTRENRGDLAATLETGSLPFREGPEDQRDSVSVSNGVTSSASADNHDSLQVREQECEKIPQASPASHKTIPPLVSPAKRFDLAITRHRAQNPIMSDYRRFVTGLGWWKVQSDEAVAQETCKSFMNADHSFAEL</sequence>
<name>A0ACC2EAL4_DIPCM</name>
<evidence type="ECO:0000313" key="1">
    <source>
        <dbReference type="EMBL" id="KAJ7563405.1"/>
    </source>
</evidence>
<dbReference type="Proteomes" id="UP001162992">
    <property type="component" value="Chromosome 3"/>
</dbReference>
<evidence type="ECO:0000313" key="2">
    <source>
        <dbReference type="Proteomes" id="UP001162992"/>
    </source>
</evidence>